<sequence length="92" mass="10406">MNVGCLSTKHLLSWSAFVTKLEYKAKWYDKTLVKISRWFPSSQICSDCGHRAGKKTLEIRKWACPVCHAQYDRDINASKNILAEGLSSLNSA</sequence>
<dbReference type="GO" id="GO:0003677">
    <property type="term" value="F:DNA binding"/>
    <property type="evidence" value="ECO:0007669"/>
    <property type="project" value="UniProtKB-KW"/>
</dbReference>
<dbReference type="EMBL" id="CP162599">
    <property type="protein sequence ID" value="XDK34469.1"/>
    <property type="molecule type" value="Genomic_DNA"/>
</dbReference>
<name>A0AB39HVY4_9BACI</name>
<dbReference type="Pfam" id="PF07282">
    <property type="entry name" value="Cas12f1-like_TNB"/>
    <property type="match status" value="1"/>
</dbReference>
<evidence type="ECO:0000259" key="2">
    <source>
        <dbReference type="Pfam" id="PF07282"/>
    </source>
</evidence>
<dbReference type="AlphaFoldDB" id="A0AB39HVY4"/>
<evidence type="ECO:0000256" key="1">
    <source>
        <dbReference type="ARBA" id="ARBA00023125"/>
    </source>
</evidence>
<dbReference type="RefSeq" id="WP_368655140.1">
    <property type="nucleotide sequence ID" value="NZ_CP162599.1"/>
</dbReference>
<gene>
    <name evidence="3" type="ORF">AB4Y30_01160</name>
</gene>
<reference evidence="3" key="1">
    <citation type="submission" date="2024-07" db="EMBL/GenBank/DDBJ databases">
        <title>Halotolerant mesophilic bacterium Ornithinibacillus sp. 4-3, sp. nov., isolated from soil.</title>
        <authorList>
            <person name="Sidarenka A.V."/>
            <person name="Guliayeva D.E."/>
            <person name="Leanovich S.I."/>
            <person name="Hileuskaya K.S."/>
            <person name="Akhremchuk A.E."/>
            <person name="Sikolenko M.A."/>
            <person name="Valentovich L.N."/>
        </authorList>
    </citation>
    <scope>NUCLEOTIDE SEQUENCE</scope>
    <source>
        <strain evidence="3">4-3</strain>
    </source>
</reference>
<proteinExistence type="predicted"/>
<keyword evidence="1" id="KW-0238">DNA-binding</keyword>
<organism evidence="3">
    <name type="scientific">Ornithinibacillus sp. 4-3</name>
    <dbReference type="NCBI Taxonomy" id="3231488"/>
    <lineage>
        <taxon>Bacteria</taxon>
        <taxon>Bacillati</taxon>
        <taxon>Bacillota</taxon>
        <taxon>Bacilli</taxon>
        <taxon>Bacillales</taxon>
        <taxon>Bacillaceae</taxon>
        <taxon>Ornithinibacillus</taxon>
    </lineage>
</organism>
<evidence type="ECO:0000313" key="3">
    <source>
        <dbReference type="EMBL" id="XDK34469.1"/>
    </source>
</evidence>
<dbReference type="InterPro" id="IPR010095">
    <property type="entry name" value="Cas12f1-like_TNB"/>
</dbReference>
<feature type="domain" description="Cas12f1-like TNB" evidence="2">
    <location>
        <begin position="14"/>
        <end position="81"/>
    </location>
</feature>
<protein>
    <submittedName>
        <fullName evidence="3">Zinc ribbon domain-containing protein</fullName>
    </submittedName>
</protein>
<accession>A0AB39HVY4</accession>